<proteinExistence type="predicted"/>
<evidence type="ECO:0000256" key="1">
    <source>
        <dbReference type="SAM" id="Phobius"/>
    </source>
</evidence>
<dbReference type="InterPro" id="IPR019533">
    <property type="entry name" value="Peptidase_S26"/>
</dbReference>
<dbReference type="CDD" id="cd06530">
    <property type="entry name" value="S26_SPase_I"/>
    <property type="match status" value="1"/>
</dbReference>
<feature type="domain" description="Peptidase S26" evidence="2">
    <location>
        <begin position="49"/>
        <end position="170"/>
    </location>
</feature>
<evidence type="ECO:0000313" key="4">
    <source>
        <dbReference type="Proteomes" id="UP001500604"/>
    </source>
</evidence>
<comment type="caution">
    <text evidence="3">The sequence shown here is derived from an EMBL/GenBank/DDBJ whole genome shotgun (WGS) entry which is preliminary data.</text>
</comment>
<dbReference type="Pfam" id="PF10502">
    <property type="entry name" value="Peptidase_S26"/>
    <property type="match status" value="1"/>
</dbReference>
<keyword evidence="4" id="KW-1185">Reference proteome</keyword>
<evidence type="ECO:0000313" key="3">
    <source>
        <dbReference type="EMBL" id="GAA4649318.1"/>
    </source>
</evidence>
<gene>
    <name evidence="3" type="ORF">GCM10023116_15920</name>
</gene>
<dbReference type="Proteomes" id="UP001500604">
    <property type="component" value="Unassembled WGS sequence"/>
</dbReference>
<reference evidence="4" key="1">
    <citation type="journal article" date="2019" name="Int. J. Syst. Evol. Microbiol.">
        <title>The Global Catalogue of Microorganisms (GCM) 10K type strain sequencing project: providing services to taxonomists for standard genome sequencing and annotation.</title>
        <authorList>
            <consortium name="The Broad Institute Genomics Platform"/>
            <consortium name="The Broad Institute Genome Sequencing Center for Infectious Disease"/>
            <person name="Wu L."/>
            <person name="Ma J."/>
        </authorList>
    </citation>
    <scope>NUCLEOTIDE SEQUENCE [LARGE SCALE GENOMIC DNA]</scope>
    <source>
        <strain evidence="4">JCM 17805</strain>
    </source>
</reference>
<name>A0ABP8UZG5_9GAMM</name>
<dbReference type="RefSeq" id="WP_345195117.1">
    <property type="nucleotide sequence ID" value="NZ_BAABFL010000130.1"/>
</dbReference>
<organism evidence="3 4">
    <name type="scientific">Kistimonas scapharcae</name>
    <dbReference type="NCBI Taxonomy" id="1036133"/>
    <lineage>
        <taxon>Bacteria</taxon>
        <taxon>Pseudomonadati</taxon>
        <taxon>Pseudomonadota</taxon>
        <taxon>Gammaproteobacteria</taxon>
        <taxon>Oceanospirillales</taxon>
        <taxon>Endozoicomonadaceae</taxon>
        <taxon>Kistimonas</taxon>
    </lineage>
</organism>
<dbReference type="InterPro" id="IPR036286">
    <property type="entry name" value="LexA/Signal_pep-like_sf"/>
</dbReference>
<keyword evidence="1" id="KW-1133">Transmembrane helix</keyword>
<feature type="transmembrane region" description="Helical" evidence="1">
    <location>
        <begin position="7"/>
        <end position="29"/>
    </location>
</feature>
<accession>A0ABP8UZG5</accession>
<protein>
    <recommendedName>
        <fullName evidence="2">Peptidase S26 domain-containing protein</fullName>
    </recommendedName>
</protein>
<dbReference type="Gene3D" id="2.10.109.10">
    <property type="entry name" value="Umud Fragment, subunit A"/>
    <property type="match status" value="1"/>
</dbReference>
<keyword evidence="1" id="KW-0812">Transmembrane</keyword>
<dbReference type="EMBL" id="BAABFL010000130">
    <property type="protein sequence ID" value="GAA4649318.1"/>
    <property type="molecule type" value="Genomic_DNA"/>
</dbReference>
<evidence type="ECO:0000259" key="2">
    <source>
        <dbReference type="Pfam" id="PF10502"/>
    </source>
</evidence>
<sequence length="171" mass="19712">MSKSQPLSLWFVTKMIWVAILLSVLFSYLTDRFLFGFDQQEHKCIPGYTFYIVDKHDREPVQRGETFAFLSARMEPLYPDGATMIKVVAGLPGDDICVTEKQVLVNSDPIPDIDSLPLARNMGLEPRDLARALKLEPNFYWMMGRTSDSFDSRYWGPMHQVQIVGRAYPIW</sequence>
<keyword evidence="1" id="KW-0472">Membrane</keyword>
<dbReference type="SUPFAM" id="SSF51306">
    <property type="entry name" value="LexA/Signal peptidase"/>
    <property type="match status" value="1"/>
</dbReference>